<dbReference type="SUPFAM" id="SSF52096">
    <property type="entry name" value="ClpP/crotonase"/>
    <property type="match status" value="1"/>
</dbReference>
<evidence type="ECO:0000256" key="4">
    <source>
        <dbReference type="ARBA" id="ARBA00023098"/>
    </source>
</evidence>
<evidence type="ECO:0000256" key="6">
    <source>
        <dbReference type="ARBA" id="ARBA00023717"/>
    </source>
</evidence>
<dbReference type="Gene3D" id="3.90.226.20">
    <property type="match status" value="1"/>
</dbReference>
<dbReference type="InterPro" id="IPR029045">
    <property type="entry name" value="ClpP/crotonase-like_dom_sf"/>
</dbReference>
<dbReference type="InterPro" id="IPR014748">
    <property type="entry name" value="Enoyl-CoA_hydra_C"/>
</dbReference>
<evidence type="ECO:0000256" key="3">
    <source>
        <dbReference type="ARBA" id="ARBA00022832"/>
    </source>
</evidence>
<dbReference type="PANTHER" id="PTHR43802:SF1">
    <property type="entry name" value="IP11341P-RELATED"/>
    <property type="match status" value="1"/>
</dbReference>
<evidence type="ECO:0000256" key="5">
    <source>
        <dbReference type="ARBA" id="ARBA00023709"/>
    </source>
</evidence>
<name>A0A024K466_9MYCO</name>
<proteinExistence type="inferred from homology"/>
<organism evidence="8">
    <name type="scientific">Mycobacterium triplex</name>
    <dbReference type="NCBI Taxonomy" id="47839"/>
    <lineage>
        <taxon>Bacteria</taxon>
        <taxon>Bacillati</taxon>
        <taxon>Actinomycetota</taxon>
        <taxon>Actinomycetes</taxon>
        <taxon>Mycobacteriales</taxon>
        <taxon>Mycobacteriaceae</taxon>
        <taxon>Mycobacterium</taxon>
        <taxon>Mycobacterium simiae complex</taxon>
    </lineage>
</organism>
<dbReference type="Proteomes" id="UP000028880">
    <property type="component" value="Unassembled WGS sequence"/>
</dbReference>
<reference evidence="8" key="1">
    <citation type="journal article" date="2014" name="Genome Announc.">
        <title>Draft Genome Sequence of Mycobacterium triplex DSM 44626.</title>
        <authorList>
            <person name="Sassi M."/>
            <person name="Croce O."/>
            <person name="Robert C."/>
            <person name="Raoult D."/>
            <person name="Drancourt M."/>
        </authorList>
    </citation>
    <scope>NUCLEOTIDE SEQUENCE [LARGE SCALE GENOMIC DNA]</scope>
    <source>
        <strain evidence="8">DSM 44626</strain>
    </source>
</reference>
<comment type="catalytic activity">
    <reaction evidence="6">
        <text>a 4-saturated-(3S)-3-hydroxyacyl-CoA = a (3E)-enoyl-CoA + H2O</text>
        <dbReference type="Rhea" id="RHEA:20724"/>
        <dbReference type="ChEBI" id="CHEBI:15377"/>
        <dbReference type="ChEBI" id="CHEBI:58521"/>
        <dbReference type="ChEBI" id="CHEBI:137480"/>
        <dbReference type="EC" id="4.2.1.17"/>
    </reaction>
</comment>
<keyword evidence="4" id="KW-0443">Lipid metabolism</keyword>
<dbReference type="Gene3D" id="3.30.300.220">
    <property type="match status" value="1"/>
</dbReference>
<dbReference type="EMBL" id="HG964446">
    <property type="protein sequence ID" value="CDO90273.1"/>
    <property type="molecule type" value="Genomic_DNA"/>
</dbReference>
<dbReference type="eggNOG" id="COG1024">
    <property type="taxonomic scope" value="Bacteria"/>
</dbReference>
<dbReference type="CDD" id="cd06558">
    <property type="entry name" value="crotonase-like"/>
    <property type="match status" value="1"/>
</dbReference>
<sequence length="275" mass="29163">MAMTSSTPIADRTEPTADVLVERDGTVGVITINRPERLNAVTTEAGDKLRSAFLELEADPRIRAVVLTGAGRGFCAGADISGDVGNAREVLLDAWNPLVLTMQSLQLPIIAAINGVAAGAGVSLALACDLRVAAASARFELSFAKIGLMPDAGLTWLLPRVVGLGRANELALLAERLSASEACSWGLVNRLAEDGRALADAVAMAGRFAELSVSVATIKRAHHRALDADFVDQLNHEAHTQGWLQEQPDFAEATRAFAAKRPPQLTERTPPERTN</sequence>
<gene>
    <name evidence="8" type="primary">echA10_2</name>
    <name evidence="8" type="ORF">BN973_04666</name>
</gene>
<keyword evidence="3" id="KW-0276">Fatty acid metabolism</keyword>
<dbReference type="InterPro" id="IPR001753">
    <property type="entry name" value="Enoyl-CoA_hydra/iso"/>
</dbReference>
<comment type="function">
    <text evidence="1">Could possibly oxidize fatty acids using specific components.</text>
</comment>
<dbReference type="PROSITE" id="PS00166">
    <property type="entry name" value="ENOYL_COA_HYDRATASE"/>
    <property type="match status" value="1"/>
</dbReference>
<comment type="catalytic activity">
    <reaction evidence="5">
        <text>a (3S)-3-hydroxyacyl-CoA = a (2E)-enoyl-CoA + H2O</text>
        <dbReference type="Rhea" id="RHEA:16105"/>
        <dbReference type="ChEBI" id="CHEBI:15377"/>
        <dbReference type="ChEBI" id="CHEBI:57318"/>
        <dbReference type="ChEBI" id="CHEBI:58856"/>
        <dbReference type="EC" id="4.2.1.17"/>
    </reaction>
</comment>
<evidence type="ECO:0000313" key="8">
    <source>
        <dbReference type="EMBL" id="CDO90273.1"/>
    </source>
</evidence>
<dbReference type="STRING" id="47839.BN973_04666"/>
<evidence type="ECO:0000256" key="2">
    <source>
        <dbReference type="ARBA" id="ARBA00005254"/>
    </source>
</evidence>
<dbReference type="Pfam" id="PF00378">
    <property type="entry name" value="ECH_1"/>
    <property type="match status" value="1"/>
</dbReference>
<dbReference type="HOGENOM" id="CLU_009834_7_2_11"/>
<comment type="similarity">
    <text evidence="2 7">Belongs to the enoyl-CoA hydratase/isomerase family.</text>
</comment>
<dbReference type="GO" id="GO:0006631">
    <property type="term" value="P:fatty acid metabolic process"/>
    <property type="evidence" value="ECO:0007669"/>
    <property type="project" value="UniProtKB-KW"/>
</dbReference>
<dbReference type="PANTHER" id="PTHR43802">
    <property type="entry name" value="ENOYL-COA HYDRATASE"/>
    <property type="match status" value="1"/>
</dbReference>
<evidence type="ECO:0000256" key="1">
    <source>
        <dbReference type="ARBA" id="ARBA00002994"/>
    </source>
</evidence>
<reference evidence="8" key="2">
    <citation type="submission" date="2014-04" db="EMBL/GenBank/DDBJ databases">
        <authorList>
            <person name="Urmite Genomes U."/>
        </authorList>
    </citation>
    <scope>NUCLEOTIDE SEQUENCE</scope>
    <source>
        <strain evidence="8">DSM 44626</strain>
    </source>
</reference>
<dbReference type="AlphaFoldDB" id="A0A024K466"/>
<evidence type="ECO:0000256" key="7">
    <source>
        <dbReference type="RuleBase" id="RU003707"/>
    </source>
</evidence>
<dbReference type="GO" id="GO:0004300">
    <property type="term" value="F:enoyl-CoA hydratase activity"/>
    <property type="evidence" value="ECO:0007669"/>
    <property type="project" value="UniProtKB-EC"/>
</dbReference>
<accession>A0A024K466</accession>
<protein>
    <submittedName>
        <fullName evidence="8">Enoyl-CoA hydratase</fullName>
    </submittedName>
</protein>
<dbReference type="Gene3D" id="1.10.12.10">
    <property type="entry name" value="Lyase 2-enoyl-coa Hydratase, Chain A, domain 2"/>
    <property type="match status" value="1"/>
</dbReference>
<dbReference type="InterPro" id="IPR018376">
    <property type="entry name" value="Enoyl-CoA_hyd/isom_CS"/>
</dbReference>